<dbReference type="GO" id="GO:0003677">
    <property type="term" value="F:DNA binding"/>
    <property type="evidence" value="ECO:0007669"/>
    <property type="project" value="UniProtKB-KW"/>
</dbReference>
<dbReference type="GO" id="GO:0043138">
    <property type="term" value="F:3'-5' DNA helicase activity"/>
    <property type="evidence" value="ECO:0007669"/>
    <property type="project" value="TreeGrafter"/>
</dbReference>
<dbReference type="GO" id="GO:0006310">
    <property type="term" value="P:DNA recombination"/>
    <property type="evidence" value="ECO:0007669"/>
    <property type="project" value="InterPro"/>
</dbReference>
<keyword evidence="3" id="KW-0479">Metal-binding</keyword>
<evidence type="ECO:0000256" key="3">
    <source>
        <dbReference type="ARBA" id="ARBA00022723"/>
    </source>
</evidence>
<dbReference type="InterPro" id="IPR041222">
    <property type="entry name" value="PriA_3primeBD"/>
</dbReference>
<dbReference type="NCBIfam" id="TIGR00595">
    <property type="entry name" value="priA"/>
    <property type="match status" value="1"/>
</dbReference>
<evidence type="ECO:0000313" key="9">
    <source>
        <dbReference type="EMBL" id="OIO32216.1"/>
    </source>
</evidence>
<evidence type="ECO:0000256" key="4">
    <source>
        <dbReference type="ARBA" id="ARBA00022741"/>
    </source>
</evidence>
<evidence type="ECO:0000256" key="7">
    <source>
        <dbReference type="ARBA" id="ARBA00023125"/>
    </source>
</evidence>
<proteinExistence type="predicted"/>
<comment type="caution">
    <text evidence="9">The sequence shown here is derived from an EMBL/GenBank/DDBJ whole genome shotgun (WGS) entry which is preliminary data.</text>
</comment>
<dbReference type="EMBL" id="MNVO01000046">
    <property type="protein sequence ID" value="OIO32216.1"/>
    <property type="molecule type" value="Genomic_DNA"/>
</dbReference>
<dbReference type="Gene3D" id="3.40.1440.60">
    <property type="entry name" value="PriA, 3(prime) DNA-binding domain"/>
    <property type="match status" value="1"/>
</dbReference>
<keyword evidence="5" id="KW-0862">Zinc</keyword>
<dbReference type="InterPro" id="IPR027417">
    <property type="entry name" value="P-loop_NTPase"/>
</dbReference>
<dbReference type="Proteomes" id="UP000183206">
    <property type="component" value="Unassembled WGS sequence"/>
</dbReference>
<gene>
    <name evidence="9" type="ORF">AUJ44_03000</name>
</gene>
<dbReference type="GO" id="GO:0046872">
    <property type="term" value="F:metal ion binding"/>
    <property type="evidence" value="ECO:0007669"/>
    <property type="project" value="UniProtKB-KW"/>
</dbReference>
<dbReference type="Pfam" id="PF17764">
    <property type="entry name" value="PriA_3primeBD"/>
    <property type="match status" value="1"/>
</dbReference>
<dbReference type="PANTHER" id="PTHR30580:SF0">
    <property type="entry name" value="PRIMOSOMAL PROTEIN N"/>
    <property type="match status" value="1"/>
</dbReference>
<dbReference type="GO" id="GO:0005524">
    <property type="term" value="F:ATP binding"/>
    <property type="evidence" value="ECO:0007669"/>
    <property type="project" value="UniProtKB-KW"/>
</dbReference>
<reference evidence="9 10" key="1">
    <citation type="journal article" date="2016" name="Environ. Microbiol.">
        <title>Genomic resolution of a cold subsurface aquifer community provides metabolic insights for novel microbes adapted to high CO concentrations.</title>
        <authorList>
            <person name="Probst A.J."/>
            <person name="Castelle C.J."/>
            <person name="Singh A."/>
            <person name="Brown C.T."/>
            <person name="Anantharaman K."/>
            <person name="Sharon I."/>
            <person name="Hug L.A."/>
            <person name="Burstein D."/>
            <person name="Emerson J.B."/>
            <person name="Thomas B.C."/>
            <person name="Banfield J.F."/>
        </authorList>
    </citation>
    <scope>NUCLEOTIDE SEQUENCE [LARGE SCALE GENOMIC DNA]</scope>
    <source>
        <strain evidence="9">CG1_02_47_685</strain>
    </source>
</reference>
<name>A0A1J4V853_9BACT</name>
<feature type="domain" description="Primosomal protein N' 3' DNA-binding" evidence="8">
    <location>
        <begin position="19"/>
        <end position="105"/>
    </location>
</feature>
<evidence type="ECO:0000313" key="10">
    <source>
        <dbReference type="Proteomes" id="UP000183206"/>
    </source>
</evidence>
<dbReference type="InterPro" id="IPR005259">
    <property type="entry name" value="PriA"/>
</dbReference>
<dbReference type="STRING" id="1805282.AUJ44_03000"/>
<evidence type="ECO:0000256" key="5">
    <source>
        <dbReference type="ARBA" id="ARBA00022833"/>
    </source>
</evidence>
<dbReference type="Gene3D" id="3.40.50.300">
    <property type="entry name" value="P-loop containing nucleotide triphosphate hydrolases"/>
    <property type="match status" value="1"/>
</dbReference>
<keyword evidence="6" id="KW-0067">ATP-binding</keyword>
<evidence type="ECO:0000256" key="2">
    <source>
        <dbReference type="ARBA" id="ARBA00022705"/>
    </source>
</evidence>
<sequence>MKIVNVHPLSKGVFKEILSYFTSKPVEVGSIVTVEIRKKKVPALVISVEETRSAKLELRSAPYTMKKIDEFKGEKFYLPEFVAAAKETARYFVATTGGILQSLTPKIILLEYQKLHGDITPRHSAETNLAQEKFLLQASDKERFAIYKSIIREEFAKQSSVFLCMPTIEDVKTIMDSLERGIEEYTFILHRELKKSELITSWKKILMKNHPVLIIATSSFFSVPRSDIGTIIVDKENSHSYKTLTRPFFDIRKFAEIFAKQAGVKLIFGDIFLRPETLQRRESGEFTDWSPLKFRSLSTAKQILVDAKKDRSEAPRKQFRALGDEMLKMVTDGKAENEHSFIFVARRGLSSITVCNDCGTVVRCGSCDTLMVLHKGTQENVFLCHKCGEMLSGSVKCRACDSWRLTDLGIGIEKVEMELSKKIPGIKIFRVDGDSTKTRKAAIEMVKNFFSAPGSVLLGTEMALHYLGKEIDNVGVASIDSLFSLPDFRIGEKIFNLLTTLRAKATKRFVIQTRNAEDKIFEHALRGNIMDFYRDEITARETFGYPPFKTLIKISHFGGEGIATREMEKLETVLARYKPVVFSGFAPKRGGKRAVNMLIKLTPDAWVDENLLEILRGLPPSFIVNIDPEDLL</sequence>
<dbReference type="GO" id="GO:1990077">
    <property type="term" value="C:primosome complex"/>
    <property type="evidence" value="ECO:0007669"/>
    <property type="project" value="UniProtKB-KW"/>
</dbReference>
<dbReference type="GO" id="GO:0006269">
    <property type="term" value="P:DNA replication, synthesis of primer"/>
    <property type="evidence" value="ECO:0007669"/>
    <property type="project" value="UniProtKB-KW"/>
</dbReference>
<organism evidence="9 10">
    <name type="scientific">Candidatus Nomurabacteria bacterium CG1_02_47_685</name>
    <dbReference type="NCBI Taxonomy" id="1805282"/>
    <lineage>
        <taxon>Bacteria</taxon>
        <taxon>Candidatus Nomuraibacteriota</taxon>
    </lineage>
</organism>
<dbReference type="InterPro" id="IPR042115">
    <property type="entry name" value="PriA_3primeBD_sf"/>
</dbReference>
<evidence type="ECO:0000256" key="1">
    <source>
        <dbReference type="ARBA" id="ARBA00022515"/>
    </source>
</evidence>
<protein>
    <submittedName>
        <fullName evidence="9">Primosomal protein N</fullName>
    </submittedName>
</protein>
<dbReference type="AlphaFoldDB" id="A0A1J4V853"/>
<dbReference type="GO" id="GO:0006302">
    <property type="term" value="P:double-strand break repair"/>
    <property type="evidence" value="ECO:0007669"/>
    <property type="project" value="InterPro"/>
</dbReference>
<keyword evidence="7" id="KW-0238">DNA-binding</keyword>
<keyword evidence="1" id="KW-0639">Primosome</keyword>
<dbReference type="GO" id="GO:0006270">
    <property type="term" value="P:DNA replication initiation"/>
    <property type="evidence" value="ECO:0007669"/>
    <property type="project" value="TreeGrafter"/>
</dbReference>
<keyword evidence="4" id="KW-0547">Nucleotide-binding</keyword>
<keyword evidence="2" id="KW-0235">DNA replication</keyword>
<dbReference type="PANTHER" id="PTHR30580">
    <property type="entry name" value="PRIMOSOMAL PROTEIN N"/>
    <property type="match status" value="1"/>
</dbReference>
<evidence type="ECO:0000259" key="8">
    <source>
        <dbReference type="Pfam" id="PF17764"/>
    </source>
</evidence>
<accession>A0A1J4V853</accession>
<evidence type="ECO:0000256" key="6">
    <source>
        <dbReference type="ARBA" id="ARBA00022840"/>
    </source>
</evidence>